<proteinExistence type="predicted"/>
<dbReference type="AlphaFoldDB" id="A0A6A6RFL0"/>
<evidence type="ECO:0000313" key="1">
    <source>
        <dbReference type="EMBL" id="KAF2503361.1"/>
    </source>
</evidence>
<keyword evidence="2" id="KW-1185">Reference proteome</keyword>
<gene>
    <name evidence="1" type="ORF">BU16DRAFT_38220</name>
</gene>
<accession>A0A6A6RFL0</accession>
<reference evidence="1" key="1">
    <citation type="journal article" date="2020" name="Stud. Mycol.">
        <title>101 Dothideomycetes genomes: a test case for predicting lifestyles and emergence of pathogens.</title>
        <authorList>
            <person name="Haridas S."/>
            <person name="Albert R."/>
            <person name="Binder M."/>
            <person name="Bloem J."/>
            <person name="Labutti K."/>
            <person name="Salamov A."/>
            <person name="Andreopoulos B."/>
            <person name="Baker S."/>
            <person name="Barry K."/>
            <person name="Bills G."/>
            <person name="Bluhm B."/>
            <person name="Cannon C."/>
            <person name="Castanera R."/>
            <person name="Culley D."/>
            <person name="Daum C."/>
            <person name="Ezra D."/>
            <person name="Gonzalez J."/>
            <person name="Henrissat B."/>
            <person name="Kuo A."/>
            <person name="Liang C."/>
            <person name="Lipzen A."/>
            <person name="Lutzoni F."/>
            <person name="Magnuson J."/>
            <person name="Mondo S."/>
            <person name="Nolan M."/>
            <person name="Ohm R."/>
            <person name="Pangilinan J."/>
            <person name="Park H.-J."/>
            <person name="Ramirez L."/>
            <person name="Alfaro M."/>
            <person name="Sun H."/>
            <person name="Tritt A."/>
            <person name="Yoshinaga Y."/>
            <person name="Zwiers L.-H."/>
            <person name="Turgeon B."/>
            <person name="Goodwin S."/>
            <person name="Spatafora J."/>
            <person name="Crous P."/>
            <person name="Grigoriev I."/>
        </authorList>
    </citation>
    <scope>NUCLEOTIDE SEQUENCE</scope>
    <source>
        <strain evidence="1">CBS 269.34</strain>
    </source>
</reference>
<protein>
    <submittedName>
        <fullName evidence="1">Uncharacterized protein</fullName>
    </submittedName>
</protein>
<sequence length="174" mass="20270">MAYSRMGVWWFNSRLGFRRWTGDFNNVRHWDYGVWGSRAIEIFNDDETLPKVVTEIVPIHLRRQSLSHDIDAHQRLPPTTTIIMLLLHSTEHRATRKPPCAFFQSDFDPRFLSSPPSTCLSADLTPDPSHLYRERFQPHHHGNFAGGLSKMDELEPHLWPSHLSSTRDYIPSHS</sequence>
<name>A0A6A6RFL0_9PEZI</name>
<evidence type="ECO:0000313" key="2">
    <source>
        <dbReference type="Proteomes" id="UP000799750"/>
    </source>
</evidence>
<dbReference type="EMBL" id="MU004181">
    <property type="protein sequence ID" value="KAF2503361.1"/>
    <property type="molecule type" value="Genomic_DNA"/>
</dbReference>
<organism evidence="1 2">
    <name type="scientific">Lophium mytilinum</name>
    <dbReference type="NCBI Taxonomy" id="390894"/>
    <lineage>
        <taxon>Eukaryota</taxon>
        <taxon>Fungi</taxon>
        <taxon>Dikarya</taxon>
        <taxon>Ascomycota</taxon>
        <taxon>Pezizomycotina</taxon>
        <taxon>Dothideomycetes</taxon>
        <taxon>Pleosporomycetidae</taxon>
        <taxon>Mytilinidiales</taxon>
        <taxon>Mytilinidiaceae</taxon>
        <taxon>Lophium</taxon>
    </lineage>
</organism>
<dbReference type="Proteomes" id="UP000799750">
    <property type="component" value="Unassembled WGS sequence"/>
</dbReference>